<feature type="region of interest" description="Disordered" evidence="7">
    <location>
        <begin position="167"/>
        <end position="269"/>
    </location>
</feature>
<dbReference type="GO" id="GO:0008380">
    <property type="term" value="P:RNA splicing"/>
    <property type="evidence" value="ECO:0007669"/>
    <property type="project" value="UniProtKB-KW"/>
</dbReference>
<dbReference type="GO" id="GO:0006397">
    <property type="term" value="P:mRNA processing"/>
    <property type="evidence" value="ECO:0007669"/>
    <property type="project" value="UniProtKB-KW"/>
</dbReference>
<dbReference type="Gene3D" id="6.10.140.420">
    <property type="match status" value="1"/>
</dbReference>
<feature type="domain" description="CWF21" evidence="8">
    <location>
        <begin position="57"/>
        <end position="102"/>
    </location>
</feature>
<feature type="compositionally biased region" description="Basic and acidic residues" evidence="7">
    <location>
        <begin position="167"/>
        <end position="183"/>
    </location>
</feature>
<evidence type="ECO:0000256" key="2">
    <source>
        <dbReference type="ARBA" id="ARBA00005954"/>
    </source>
</evidence>
<dbReference type="WBParaSite" id="MCU_002806-RA">
    <property type="protein sequence ID" value="MCU_002806-RA"/>
    <property type="gene ID" value="MCU_002806"/>
</dbReference>
<dbReference type="Pfam" id="PF08312">
    <property type="entry name" value="cwf21"/>
    <property type="match status" value="1"/>
</dbReference>
<keyword evidence="6" id="KW-0539">Nucleus</keyword>
<keyword evidence="5" id="KW-0508">mRNA splicing</keyword>
<dbReference type="InterPro" id="IPR013170">
    <property type="entry name" value="mRNA_splic_Cwf21_dom"/>
</dbReference>
<dbReference type="GO" id="GO:0005681">
    <property type="term" value="C:spliceosomal complex"/>
    <property type="evidence" value="ECO:0007669"/>
    <property type="project" value="UniProtKB-KW"/>
</dbReference>
<proteinExistence type="inferred from homology"/>
<evidence type="ECO:0000256" key="3">
    <source>
        <dbReference type="ARBA" id="ARBA00022664"/>
    </source>
</evidence>
<keyword evidence="3" id="KW-0507">mRNA processing</keyword>
<evidence type="ECO:0000256" key="5">
    <source>
        <dbReference type="ARBA" id="ARBA00023187"/>
    </source>
</evidence>
<evidence type="ECO:0000256" key="7">
    <source>
        <dbReference type="SAM" id="MobiDB-lite"/>
    </source>
</evidence>
<protein>
    <submittedName>
        <fullName evidence="9">Cwf21 domain-containing protein</fullName>
    </submittedName>
</protein>
<dbReference type="SMART" id="SM01115">
    <property type="entry name" value="cwf21"/>
    <property type="match status" value="1"/>
</dbReference>
<feature type="compositionally biased region" description="Low complexity" evidence="7">
    <location>
        <begin position="232"/>
        <end position="242"/>
    </location>
</feature>
<evidence type="ECO:0000259" key="8">
    <source>
        <dbReference type="SMART" id="SM01115"/>
    </source>
</evidence>
<evidence type="ECO:0000313" key="9">
    <source>
        <dbReference type="WBParaSite" id="MCU_002806-RA"/>
    </source>
</evidence>
<feature type="compositionally biased region" description="Basic residues" evidence="7">
    <location>
        <begin position="205"/>
        <end position="231"/>
    </location>
</feature>
<evidence type="ECO:0000256" key="4">
    <source>
        <dbReference type="ARBA" id="ARBA00022728"/>
    </source>
</evidence>
<comment type="similarity">
    <text evidence="2">Belongs to the CWC21 family.</text>
</comment>
<feature type="compositionally biased region" description="Basic residues" evidence="7">
    <location>
        <begin position="248"/>
        <end position="263"/>
    </location>
</feature>
<evidence type="ECO:0000256" key="6">
    <source>
        <dbReference type="ARBA" id="ARBA00023242"/>
    </source>
</evidence>
<reference evidence="9" key="1">
    <citation type="submission" date="2019-11" db="UniProtKB">
        <authorList>
            <consortium name="WormBaseParasite"/>
        </authorList>
    </citation>
    <scope>IDENTIFICATION</scope>
</reference>
<dbReference type="AlphaFoldDB" id="A0A5K3EUS3"/>
<keyword evidence="4" id="KW-0747">Spliceosome</keyword>
<accession>A0A5K3EUS3</accession>
<evidence type="ECO:0000256" key="1">
    <source>
        <dbReference type="ARBA" id="ARBA00004123"/>
    </source>
</evidence>
<sequence>MYNGIGLPTPRGSGTNGYVQRNLAFLTTFKEKINYKTDEDIKRADAVAFKEPNKDILLHERKRKVEVKCFELRQAMEDQGYTEEEIDEKVSALRKELSSKLDDDITPKRLGEAFKIKSSIIPDTNRLLPKGTHETAAVAVLKNSVFKDALGISDDYEVGTSMQRSYERRQQAEESKALFESQKRLSVLKSSSDEESDESDDGTSKKRSKKSRKSKKEGHSHHKKHKRRRRSTVSASSSSSSDSENKSKEKRRKRHKHRRRHHREKNEEK</sequence>
<dbReference type="InterPro" id="IPR051372">
    <property type="entry name" value="CWC21"/>
</dbReference>
<dbReference type="PANTHER" id="PTHR36562">
    <property type="entry name" value="SERINE/ARGININE REPETITIVE MATRIX 2"/>
    <property type="match status" value="1"/>
</dbReference>
<name>A0A5K3EUS3_MESCO</name>
<organism evidence="9">
    <name type="scientific">Mesocestoides corti</name>
    <name type="common">Flatworm</name>
    <dbReference type="NCBI Taxonomy" id="53468"/>
    <lineage>
        <taxon>Eukaryota</taxon>
        <taxon>Metazoa</taxon>
        <taxon>Spiralia</taxon>
        <taxon>Lophotrochozoa</taxon>
        <taxon>Platyhelminthes</taxon>
        <taxon>Cestoda</taxon>
        <taxon>Eucestoda</taxon>
        <taxon>Cyclophyllidea</taxon>
        <taxon>Mesocestoididae</taxon>
        <taxon>Mesocestoides</taxon>
    </lineage>
</organism>
<comment type="subcellular location">
    <subcellularLocation>
        <location evidence="1">Nucleus</location>
    </subcellularLocation>
</comment>
<dbReference type="PANTHER" id="PTHR36562:SF5">
    <property type="entry name" value="SERINE_ARGININE REPETITIVE MATRIX 2"/>
    <property type="match status" value="1"/>
</dbReference>